<dbReference type="Pfam" id="PF08568">
    <property type="entry name" value="Kinetochor_Ybp2"/>
    <property type="match status" value="1"/>
</dbReference>
<feature type="region of interest" description="Disordered" evidence="1">
    <location>
        <begin position="573"/>
        <end position="593"/>
    </location>
</feature>
<dbReference type="GO" id="GO:0005737">
    <property type="term" value="C:cytoplasm"/>
    <property type="evidence" value="ECO:0007669"/>
    <property type="project" value="TreeGrafter"/>
</dbReference>
<dbReference type="GO" id="GO:0031463">
    <property type="term" value="C:Cul3-RING ubiquitin ligase complex"/>
    <property type="evidence" value="ECO:0007669"/>
    <property type="project" value="Ensembl"/>
</dbReference>
<dbReference type="GO" id="GO:0031464">
    <property type="term" value="C:Cul4A-RING E3 ubiquitin ligase complex"/>
    <property type="evidence" value="ECO:0007669"/>
    <property type="project" value="Ensembl"/>
</dbReference>
<dbReference type="HOGENOM" id="CLU_029654_3_0_1"/>
<gene>
    <name evidence="2" type="primary">GLMN</name>
</gene>
<dbReference type="STRING" id="9305.ENSSHAP00000012174"/>
<dbReference type="GO" id="GO:0005171">
    <property type="term" value="F:hepatocyte growth factor receptor binding"/>
    <property type="evidence" value="ECO:0007669"/>
    <property type="project" value="Ensembl"/>
</dbReference>
<dbReference type="GO" id="GO:0042130">
    <property type="term" value="P:negative regulation of T cell proliferation"/>
    <property type="evidence" value="ECO:0007669"/>
    <property type="project" value="Ensembl"/>
</dbReference>
<dbReference type="Ensembl" id="ENSSHAT00000012272.2">
    <property type="protein sequence ID" value="ENSSHAP00000012174.2"/>
    <property type="gene ID" value="ENSSHAG00000010432.2"/>
</dbReference>
<dbReference type="GO" id="GO:0042692">
    <property type="term" value="P:muscle cell differentiation"/>
    <property type="evidence" value="ECO:0007669"/>
    <property type="project" value="Ensembl"/>
</dbReference>
<accession>G3W9R9</accession>
<dbReference type="Proteomes" id="UP000007648">
    <property type="component" value="Unassembled WGS sequence"/>
</dbReference>
<dbReference type="InParanoid" id="G3W9R9"/>
<reference evidence="2 3" key="1">
    <citation type="journal article" date="2011" name="Proc. Natl. Acad. Sci. U.S.A.">
        <title>Genetic diversity and population structure of the endangered marsupial Sarcophilus harrisii (Tasmanian devil).</title>
        <authorList>
            <person name="Miller W."/>
            <person name="Hayes V.M."/>
            <person name="Ratan A."/>
            <person name="Petersen D.C."/>
            <person name="Wittekindt N.E."/>
            <person name="Miller J."/>
            <person name="Walenz B."/>
            <person name="Knight J."/>
            <person name="Qi J."/>
            <person name="Zhao F."/>
            <person name="Wang Q."/>
            <person name="Bedoya-Reina O.C."/>
            <person name="Katiyar N."/>
            <person name="Tomsho L.P."/>
            <person name="Kasson L.M."/>
            <person name="Hardie R.A."/>
            <person name="Woodbridge P."/>
            <person name="Tindall E.A."/>
            <person name="Bertelsen M.F."/>
            <person name="Dixon D."/>
            <person name="Pyecroft S."/>
            <person name="Helgen K.M."/>
            <person name="Lesk A.M."/>
            <person name="Pringle T.H."/>
            <person name="Patterson N."/>
            <person name="Zhang Y."/>
            <person name="Kreiss A."/>
            <person name="Woods G.M."/>
            <person name="Jones M.E."/>
            <person name="Schuster S.C."/>
        </authorList>
    </citation>
    <scope>NUCLEOTIDE SEQUENCE [LARGE SCALE GENOMIC DNA]</scope>
</reference>
<dbReference type="GO" id="GO:0031625">
    <property type="term" value="F:ubiquitin protein ligase binding"/>
    <property type="evidence" value="ECO:0007669"/>
    <property type="project" value="Ensembl"/>
</dbReference>
<evidence type="ECO:0000313" key="3">
    <source>
        <dbReference type="Proteomes" id="UP000007648"/>
    </source>
</evidence>
<dbReference type="PANTHER" id="PTHR15430">
    <property type="entry name" value="GLOMULIN"/>
    <property type="match status" value="1"/>
</dbReference>
<proteinExistence type="predicted"/>
<dbReference type="InterPro" id="IPR019516">
    <property type="entry name" value="Glomulin/ALF4"/>
</dbReference>
<dbReference type="GO" id="GO:0042327">
    <property type="term" value="P:positive regulation of phosphorylation"/>
    <property type="evidence" value="ECO:0007669"/>
    <property type="project" value="Ensembl"/>
</dbReference>
<reference evidence="2" key="3">
    <citation type="submission" date="2025-09" db="UniProtKB">
        <authorList>
            <consortium name="Ensembl"/>
        </authorList>
    </citation>
    <scope>IDENTIFICATION</scope>
</reference>
<dbReference type="GO" id="GO:0031462">
    <property type="term" value="C:Cul2-RING ubiquitin ligase complex"/>
    <property type="evidence" value="ECO:0007669"/>
    <property type="project" value="Ensembl"/>
</dbReference>
<evidence type="ECO:0000256" key="1">
    <source>
        <dbReference type="SAM" id="MobiDB-lite"/>
    </source>
</evidence>
<keyword evidence="3" id="KW-1185">Reference proteome</keyword>
<reference evidence="2" key="2">
    <citation type="submission" date="2025-08" db="UniProtKB">
        <authorList>
            <consortium name="Ensembl"/>
        </authorList>
    </citation>
    <scope>IDENTIFICATION</scope>
</reference>
<dbReference type="PANTHER" id="PTHR15430:SF1">
    <property type="entry name" value="GLOMULIN"/>
    <property type="match status" value="1"/>
</dbReference>
<name>G3W9R9_SARHA</name>
<evidence type="ECO:0000313" key="2">
    <source>
        <dbReference type="Ensembl" id="ENSSHAP00000012174.2"/>
    </source>
</evidence>
<dbReference type="FunCoup" id="G3W9R9">
    <property type="interactions" value="1257"/>
</dbReference>
<protein>
    <submittedName>
        <fullName evidence="2">Glomulin, FKBP associated protein</fullName>
    </submittedName>
</protein>
<dbReference type="InterPro" id="IPR013877">
    <property type="entry name" value="YAP-bd/ALF4/Glomulin"/>
</dbReference>
<dbReference type="GO" id="GO:0032743">
    <property type="term" value="P:positive regulation of interleukin-2 production"/>
    <property type="evidence" value="ECO:0007669"/>
    <property type="project" value="Ensembl"/>
</dbReference>
<dbReference type="GO" id="GO:0007166">
    <property type="term" value="P:cell surface receptor signaling pathway"/>
    <property type="evidence" value="ECO:0007669"/>
    <property type="project" value="Ensembl"/>
</dbReference>
<dbReference type="GO" id="GO:0001843">
    <property type="term" value="P:neural tube closure"/>
    <property type="evidence" value="ECO:0007669"/>
    <property type="project" value="Ensembl"/>
</dbReference>
<dbReference type="GeneTree" id="ENSGT00390000018446"/>
<dbReference type="AlphaFoldDB" id="G3W9R9"/>
<dbReference type="GO" id="GO:0032434">
    <property type="term" value="P:regulation of proteasomal ubiquitin-dependent protein catabolic process"/>
    <property type="evidence" value="ECO:0007669"/>
    <property type="project" value="Ensembl"/>
</dbReference>
<dbReference type="GO" id="GO:0040029">
    <property type="term" value="P:epigenetic regulation of gene expression"/>
    <property type="evidence" value="ECO:0007669"/>
    <property type="project" value="Ensembl"/>
</dbReference>
<organism evidence="2 3">
    <name type="scientific">Sarcophilus harrisii</name>
    <name type="common">Tasmanian devil</name>
    <name type="synonym">Sarcophilus laniarius</name>
    <dbReference type="NCBI Taxonomy" id="9305"/>
    <lineage>
        <taxon>Eukaryota</taxon>
        <taxon>Metazoa</taxon>
        <taxon>Chordata</taxon>
        <taxon>Craniata</taxon>
        <taxon>Vertebrata</taxon>
        <taxon>Euteleostomi</taxon>
        <taxon>Mammalia</taxon>
        <taxon>Metatheria</taxon>
        <taxon>Dasyuromorphia</taxon>
        <taxon>Dasyuridae</taxon>
        <taxon>Sarcophilus</taxon>
    </lineage>
</organism>
<dbReference type="eggNOG" id="ENOG502QQAV">
    <property type="taxonomic scope" value="Eukaryota"/>
</dbReference>
<sequence>MRVWGGDQSSSVTSSRRLFLLSPRRDPGVCLYSKAERKVQNSGMAVEELQAIIKRCQILEEEDFKEEDFGLFQLAGQKCLEEGYIAQVLDILENEKNKVIIRSMGWNLVGPVVRCFLCHKEEVDKREECLKMLDLLVKLCHPKELLLGLLELVEEATGNQISEVLLLLLEPLQTVIQKLHSKKAYSVGLTLSTLWSQLSLLPVPYTKEQIQKDQHGLGQCCKALVTFTRPFVEEVVKNKGHPLENSKEELKAELLKFCFKSLKYPLLTAQFIEVLEENEEDPLKSFASEIIGFILAIGDSLPKVIFQHGRKEKCWNNPDLEEEEGSQLAESMASLAYLVFVQHISIDQFPLVLSPLYLLQYNMDHIEVLLKRAEESVSSKGLELLENSLLRMEDDSLLHHYLEIRSFLTVPQRLVKVMTFCPIETMRKKGLKVLQLYIDKLDSQGKNILFRCLLKTSNHAGVEGYVIQNIKNQIDASLKRAEDRKWFTGPQLISLLDLVLVLPEGAETDLLQTSDRIMASLNLLRYLVIKDNESDNHTGLWTELKKIETNFLKPLHTGLNMSKAHYEAEIKNKKETRRESHNPNTPKNICSVMVGGEKMPDIPNMTPEMQLQVLHSALFTFDLIESVLARVEELIELKTKPTSEETSRLK</sequence>
<dbReference type="GO" id="GO:0001570">
    <property type="term" value="P:vasculogenesis"/>
    <property type="evidence" value="ECO:0007669"/>
    <property type="project" value="Ensembl"/>
</dbReference>
<dbReference type="GO" id="GO:0055105">
    <property type="term" value="F:ubiquitin-protein transferase inhibitor activity"/>
    <property type="evidence" value="ECO:0007669"/>
    <property type="project" value="Ensembl"/>
</dbReference>